<dbReference type="Proteomes" id="UP000051952">
    <property type="component" value="Unassembled WGS sequence"/>
</dbReference>
<dbReference type="VEuPathDB" id="TriTrypDB:BSAL_25795"/>
<reference evidence="2" key="1">
    <citation type="submission" date="2015-09" db="EMBL/GenBank/DDBJ databases">
        <authorList>
            <consortium name="Pathogen Informatics"/>
        </authorList>
    </citation>
    <scope>NUCLEOTIDE SEQUENCE [LARGE SCALE GENOMIC DNA]</scope>
    <source>
        <strain evidence="2">Lake Konstanz</strain>
    </source>
</reference>
<gene>
    <name evidence="1" type="ORF">BSAL_25795</name>
</gene>
<sequence length="129" mass="14056">MENNIEASPVLTCSNDAVREARCRADIAGRDELTGSDFIGLLQKQHGPEISSEEMQDAANAANAAMRRRLLLMSTTCSVGFCTVGCESSSTRDDISTTAIPIHDFDPIVHAEESDEIRSKRIAALLRPY</sequence>
<accession>A0A0S4JJC1</accession>
<organism evidence="1 2">
    <name type="scientific">Bodo saltans</name>
    <name type="common">Flagellated protozoan</name>
    <dbReference type="NCBI Taxonomy" id="75058"/>
    <lineage>
        <taxon>Eukaryota</taxon>
        <taxon>Discoba</taxon>
        <taxon>Euglenozoa</taxon>
        <taxon>Kinetoplastea</taxon>
        <taxon>Metakinetoplastina</taxon>
        <taxon>Eubodonida</taxon>
        <taxon>Bodonidae</taxon>
        <taxon>Bodo</taxon>
    </lineage>
</organism>
<protein>
    <submittedName>
        <fullName evidence="1">Uncharacterized protein</fullName>
    </submittedName>
</protein>
<evidence type="ECO:0000313" key="2">
    <source>
        <dbReference type="Proteomes" id="UP000051952"/>
    </source>
</evidence>
<name>A0A0S4JJC1_BODSA</name>
<proteinExistence type="predicted"/>
<evidence type="ECO:0000313" key="1">
    <source>
        <dbReference type="EMBL" id="CUG90260.1"/>
    </source>
</evidence>
<dbReference type="AlphaFoldDB" id="A0A0S4JJC1"/>
<dbReference type="EMBL" id="CYKH01001806">
    <property type="protein sequence ID" value="CUG90260.1"/>
    <property type="molecule type" value="Genomic_DNA"/>
</dbReference>
<keyword evidence="2" id="KW-1185">Reference proteome</keyword>